<dbReference type="InterPro" id="IPR036237">
    <property type="entry name" value="Xyl_isomerase-like_sf"/>
</dbReference>
<evidence type="ECO:0000259" key="1">
    <source>
        <dbReference type="Pfam" id="PF01261"/>
    </source>
</evidence>
<keyword evidence="2" id="KW-0413">Isomerase</keyword>
<dbReference type="RefSeq" id="WP_126631740.1">
    <property type="nucleotide sequence ID" value="NZ_BIFT01000002.1"/>
</dbReference>
<dbReference type="InterPro" id="IPR050312">
    <property type="entry name" value="IolE/XylAMocC-like"/>
</dbReference>
<proteinExistence type="predicted"/>
<dbReference type="AlphaFoldDB" id="A0A402BKG5"/>
<dbReference type="EMBL" id="BIFT01000002">
    <property type="protein sequence ID" value="GCE31810.1"/>
    <property type="molecule type" value="Genomic_DNA"/>
</dbReference>
<dbReference type="PANTHER" id="PTHR12110:SF53">
    <property type="entry name" value="BLR5974 PROTEIN"/>
    <property type="match status" value="1"/>
</dbReference>
<keyword evidence="3" id="KW-1185">Reference proteome</keyword>
<dbReference type="SUPFAM" id="SSF51658">
    <property type="entry name" value="Xylose isomerase-like"/>
    <property type="match status" value="1"/>
</dbReference>
<accession>A0A402BKG5</accession>
<evidence type="ECO:0000313" key="3">
    <source>
        <dbReference type="Proteomes" id="UP000287171"/>
    </source>
</evidence>
<dbReference type="PANTHER" id="PTHR12110">
    <property type="entry name" value="HYDROXYPYRUVATE ISOMERASE"/>
    <property type="match status" value="1"/>
</dbReference>
<organism evidence="2 3">
    <name type="scientific">Dictyobacter alpinus</name>
    <dbReference type="NCBI Taxonomy" id="2014873"/>
    <lineage>
        <taxon>Bacteria</taxon>
        <taxon>Bacillati</taxon>
        <taxon>Chloroflexota</taxon>
        <taxon>Ktedonobacteria</taxon>
        <taxon>Ktedonobacterales</taxon>
        <taxon>Dictyobacteraceae</taxon>
        <taxon>Dictyobacter</taxon>
    </lineage>
</organism>
<dbReference type="InterPro" id="IPR013022">
    <property type="entry name" value="Xyl_isomerase-like_TIM-brl"/>
</dbReference>
<dbReference type="GO" id="GO:0016853">
    <property type="term" value="F:isomerase activity"/>
    <property type="evidence" value="ECO:0007669"/>
    <property type="project" value="UniProtKB-KW"/>
</dbReference>
<dbReference type="OrthoDB" id="9815124at2"/>
<sequence length="279" mass="31180">MIRLSAFADEISPDLNEQIAVLKSENIHAIDLRAVDHINVLDLSDQQVQNIKRTLTEAGIAVAAIGSPIGKVPIDSSFEDHLVRFDRSVAVAKALDTRYIRIFSFYPPAQAGTGDSDPATYRDQVISNLQEMTRRARAAGVRLIHENEKAIYGDTIARNVDLLKTINDEYFRSVFDPANYLQCDQTPYPDAYEATLPWLEYVHVKDVRADGSMAVAGEGESDWPAILQRLRSDGYNGYIALEPHLANSGQYQGFSGPELFRRASQALQTILRNMDWSYA</sequence>
<evidence type="ECO:0000313" key="2">
    <source>
        <dbReference type="EMBL" id="GCE31810.1"/>
    </source>
</evidence>
<dbReference type="Gene3D" id="3.20.20.150">
    <property type="entry name" value="Divalent-metal-dependent TIM barrel enzymes"/>
    <property type="match status" value="1"/>
</dbReference>
<protein>
    <submittedName>
        <fullName evidence="2">Xylose isomerase</fullName>
    </submittedName>
</protein>
<comment type="caution">
    <text evidence="2">The sequence shown here is derived from an EMBL/GenBank/DDBJ whole genome shotgun (WGS) entry which is preliminary data.</text>
</comment>
<feature type="domain" description="Xylose isomerase-like TIM barrel" evidence="1">
    <location>
        <begin position="28"/>
        <end position="255"/>
    </location>
</feature>
<dbReference type="Proteomes" id="UP000287171">
    <property type="component" value="Unassembled WGS sequence"/>
</dbReference>
<name>A0A402BKG5_9CHLR</name>
<gene>
    <name evidence="2" type="ORF">KDA_72940</name>
</gene>
<reference evidence="3" key="1">
    <citation type="submission" date="2018-12" db="EMBL/GenBank/DDBJ databases">
        <title>Tengunoibacter tsumagoiensis gen. nov., sp. nov., Dictyobacter kobayashii sp. nov., D. alpinus sp. nov., and D. joshuensis sp. nov. and description of Dictyobacteraceae fam. nov. within the order Ktedonobacterales isolated from Tengu-no-mugimeshi.</title>
        <authorList>
            <person name="Wang C.M."/>
            <person name="Zheng Y."/>
            <person name="Sakai Y."/>
            <person name="Toyoda A."/>
            <person name="Minakuchi Y."/>
            <person name="Abe K."/>
            <person name="Yokota A."/>
            <person name="Yabe S."/>
        </authorList>
    </citation>
    <scope>NUCLEOTIDE SEQUENCE [LARGE SCALE GENOMIC DNA]</scope>
    <source>
        <strain evidence="3">Uno16</strain>
    </source>
</reference>
<dbReference type="Pfam" id="PF01261">
    <property type="entry name" value="AP_endonuc_2"/>
    <property type="match status" value="1"/>
</dbReference>